<dbReference type="RefSeq" id="WP_253896860.1">
    <property type="nucleotide sequence ID" value="NZ_CALSBS010000002.1"/>
</dbReference>
<organism evidence="2 3">
    <name type="scientific">Pseudocitrobacter vendiensis</name>
    <dbReference type="NCBI Taxonomy" id="2488306"/>
    <lineage>
        <taxon>Bacteria</taxon>
        <taxon>Pseudomonadati</taxon>
        <taxon>Pseudomonadota</taxon>
        <taxon>Gammaproteobacteria</taxon>
        <taxon>Enterobacterales</taxon>
        <taxon>Enterobacteriaceae</taxon>
        <taxon>Pseudocitrobacter</taxon>
    </lineage>
</organism>
<sequence length="225" mass="25482">MKPPAWCFCVLPFIFLPSVSATEKNDYFKRISFHSPTNSGFRTATILSAGFTGATVTMSSNHEALNLNDVVFSVAHDWLDIRPHQEGRVTLVMKRQPQEHELANTLTLRNRKTGNTQHYPFIVNTWLIGEGTVDNNFATARERCQRMGGGLLTTREFREVSRKWFGLSHGQLSERYPLARLFHPQAQAGGSFWVHEAKALHLHTGIKSHQRGINTICRYNYAGAL</sequence>
<reference evidence="2" key="1">
    <citation type="submission" date="2022-05" db="EMBL/GenBank/DDBJ databases">
        <authorList>
            <person name="Blom J."/>
        </authorList>
    </citation>
    <scope>NUCLEOTIDE SEQUENCE</scope>
    <source>
        <strain evidence="2">Type strain: CPO20170097</strain>
    </source>
</reference>
<dbReference type="Proteomes" id="UP001152651">
    <property type="component" value="Unassembled WGS sequence"/>
</dbReference>
<evidence type="ECO:0000313" key="3">
    <source>
        <dbReference type="Proteomes" id="UP001152651"/>
    </source>
</evidence>
<dbReference type="EMBL" id="CALSBS010000002">
    <property type="protein sequence ID" value="CAH6635709.1"/>
    <property type="molecule type" value="Genomic_DNA"/>
</dbReference>
<protein>
    <submittedName>
        <fullName evidence="2">Uncharacterized protein</fullName>
    </submittedName>
</protein>
<evidence type="ECO:0000256" key="1">
    <source>
        <dbReference type="SAM" id="SignalP"/>
    </source>
</evidence>
<feature type="chain" id="PRO_5047433641" evidence="1">
    <location>
        <begin position="22"/>
        <end position="225"/>
    </location>
</feature>
<feature type="signal peptide" evidence="1">
    <location>
        <begin position="1"/>
        <end position="21"/>
    </location>
</feature>
<keyword evidence="1" id="KW-0732">Signal</keyword>
<accession>A0ABM9F4N4</accession>
<keyword evidence="3" id="KW-1185">Reference proteome</keyword>
<comment type="caution">
    <text evidence="2">The sequence shown here is derived from an EMBL/GenBank/DDBJ whole genome shotgun (WGS) entry which is preliminary data.</text>
</comment>
<gene>
    <name evidence="2" type="ORF">FBBNIHIM_02620</name>
</gene>
<evidence type="ECO:0000313" key="2">
    <source>
        <dbReference type="EMBL" id="CAH6635709.1"/>
    </source>
</evidence>
<name>A0ABM9F4N4_9ENTR</name>
<proteinExistence type="predicted"/>